<gene>
    <name evidence="3" type="ORF">K1J50_04865</name>
</gene>
<dbReference type="Proteomes" id="UP001519924">
    <property type="component" value="Unassembled WGS sequence"/>
</dbReference>
<organism evidence="3 4">
    <name type="scientific">Caldovatus aquaticus</name>
    <dbReference type="NCBI Taxonomy" id="2865671"/>
    <lineage>
        <taxon>Bacteria</taxon>
        <taxon>Pseudomonadati</taxon>
        <taxon>Pseudomonadota</taxon>
        <taxon>Alphaproteobacteria</taxon>
        <taxon>Acetobacterales</taxon>
        <taxon>Roseomonadaceae</taxon>
        <taxon>Caldovatus</taxon>
    </lineage>
</organism>
<dbReference type="EMBL" id="JAHZUY010000007">
    <property type="protein sequence ID" value="MBW8268811.1"/>
    <property type="molecule type" value="Genomic_DNA"/>
</dbReference>
<feature type="compositionally biased region" description="Polar residues" evidence="1">
    <location>
        <begin position="148"/>
        <end position="164"/>
    </location>
</feature>
<name>A0ABS7EZM5_9PROT</name>
<evidence type="ECO:0000256" key="1">
    <source>
        <dbReference type="SAM" id="MobiDB-lite"/>
    </source>
</evidence>
<feature type="chain" id="PRO_5046308342" description="Secreted protein" evidence="2">
    <location>
        <begin position="28"/>
        <end position="164"/>
    </location>
</feature>
<evidence type="ECO:0008006" key="5">
    <source>
        <dbReference type="Google" id="ProtNLM"/>
    </source>
</evidence>
<sequence>MRRTALFLARALALPASLWLGPAEAPAQPLPRPSAADARQILRTPLDASIGRVEALRVRRFAVLNGLLQHCGMGWDTHFALLMGYHRIIAGRSPQDLVKIAVWYAAWHEAATRLIAAFRPTCDNDLRRAAREWANALGNGVSLEGDETQAQASPQNPPQTAQTR</sequence>
<keyword evidence="2" id="KW-0732">Signal</keyword>
<reference evidence="3 4" key="1">
    <citation type="submission" date="2021-08" db="EMBL/GenBank/DDBJ databases">
        <title>Caldovatus sediminis gen. nov., sp. nov., a moderately thermophilic bacterium isolated from a hot spring.</title>
        <authorList>
            <person name="Hu C.-J."/>
            <person name="Li W.-J."/>
            <person name="Xian W.-D."/>
        </authorList>
    </citation>
    <scope>NUCLEOTIDE SEQUENCE [LARGE SCALE GENOMIC DNA]</scope>
    <source>
        <strain evidence="3 4">SYSU G05006</strain>
    </source>
</reference>
<comment type="caution">
    <text evidence="3">The sequence shown here is derived from an EMBL/GenBank/DDBJ whole genome shotgun (WGS) entry which is preliminary data.</text>
</comment>
<feature type="region of interest" description="Disordered" evidence="1">
    <location>
        <begin position="144"/>
        <end position="164"/>
    </location>
</feature>
<protein>
    <recommendedName>
        <fullName evidence="5">Secreted protein</fullName>
    </recommendedName>
</protein>
<dbReference type="RefSeq" id="WP_220116315.1">
    <property type="nucleotide sequence ID" value="NZ_JAHZUY010000007.1"/>
</dbReference>
<evidence type="ECO:0000313" key="3">
    <source>
        <dbReference type="EMBL" id="MBW8268811.1"/>
    </source>
</evidence>
<evidence type="ECO:0000313" key="4">
    <source>
        <dbReference type="Proteomes" id="UP001519924"/>
    </source>
</evidence>
<accession>A0ABS7EZM5</accession>
<feature type="signal peptide" evidence="2">
    <location>
        <begin position="1"/>
        <end position="27"/>
    </location>
</feature>
<proteinExistence type="predicted"/>
<keyword evidence="4" id="KW-1185">Reference proteome</keyword>
<evidence type="ECO:0000256" key="2">
    <source>
        <dbReference type="SAM" id="SignalP"/>
    </source>
</evidence>